<accession>A0A3D9CGM2</accession>
<evidence type="ECO:0000313" key="2">
    <source>
        <dbReference type="Proteomes" id="UP000256769"/>
    </source>
</evidence>
<comment type="caution">
    <text evidence="1">The sequence shown here is derived from an EMBL/GenBank/DDBJ whole genome shotgun (WGS) entry which is preliminary data.</text>
</comment>
<evidence type="ECO:0000313" key="1">
    <source>
        <dbReference type="EMBL" id="REC64884.1"/>
    </source>
</evidence>
<name>A0A3D9CGM2_9FLAO</name>
<evidence type="ECO:0008006" key="3">
    <source>
        <dbReference type="Google" id="ProtNLM"/>
    </source>
</evidence>
<sequence length="389" mass="45770">MKSYYLLFIIFFGLLPAQKLRIVDSENGNPVSNARVLLTGQIVYTNEDGFAPVDQNAADFSISASGFQSVRVRKFQPQISLKRTYKNIDEVKLASVDIRSIFEDVNKHYKKRYYNEPSLYNVVYKEKRSDNNKLYFLAIAETKLWSRGNYYNYKDGFHKDYDKILQMQLNNVKYLKNVKSDSVFTAGTSEFSHEYMGNYFFNFELNRVLFHIKDKGSKSSGWMYFEEGDEQLVSFKIRSGKGIEMEGEFRYNKADKVITYFEIHYLQDHYPMMKRKTAEGEEYDYQLGNAVLVFDFYKNNGVYVPALSRLEGNKYVAYYKGVKHERKISRELIYNTFKESDDKGLSPKVDFRKNIWDNIPIRENKNNTILLSDDEQAFVNRRLPDFGSK</sequence>
<keyword evidence="2" id="KW-1185">Reference proteome</keyword>
<dbReference type="AlphaFoldDB" id="A0A3D9CGM2"/>
<dbReference type="EMBL" id="QNUE01000022">
    <property type="protein sequence ID" value="REC64884.1"/>
    <property type="molecule type" value="Genomic_DNA"/>
</dbReference>
<dbReference type="RefSeq" id="WP_115963733.1">
    <property type="nucleotide sequence ID" value="NZ_CBCRVL010000031.1"/>
</dbReference>
<reference evidence="1 2" key="1">
    <citation type="journal article" date="2007" name="Int. J. Syst. Evol. Microbiol.">
        <title>Chryseobacterium flavum sp. nov., isolated from polluted soil.</title>
        <authorList>
            <person name="Zhou Y."/>
            <person name="Dong J."/>
            <person name="Wang X."/>
            <person name="Huang X."/>
            <person name="Zhang K.Y."/>
            <person name="Zhang Y.Q."/>
            <person name="Guo Y.F."/>
            <person name="Lai R."/>
            <person name="Li W.J."/>
        </authorList>
    </citation>
    <scope>NUCLEOTIDE SEQUENCE [LARGE SCALE GENOMIC DNA]</scope>
    <source>
        <strain evidence="1 2">KCTC 12877</strain>
    </source>
</reference>
<dbReference type="Proteomes" id="UP000256769">
    <property type="component" value="Unassembled WGS sequence"/>
</dbReference>
<protein>
    <recommendedName>
        <fullName evidence="3">Carboxypeptidase-like regulatory domain-containing protein</fullName>
    </recommendedName>
</protein>
<gene>
    <name evidence="1" type="ORF">DRF59_18585</name>
</gene>
<dbReference type="OrthoDB" id="1220906at2"/>
<organism evidence="1 2">
    <name type="scientific">Chryseobacterium flavum</name>
    <dbReference type="NCBI Taxonomy" id="415851"/>
    <lineage>
        <taxon>Bacteria</taxon>
        <taxon>Pseudomonadati</taxon>
        <taxon>Bacteroidota</taxon>
        <taxon>Flavobacteriia</taxon>
        <taxon>Flavobacteriales</taxon>
        <taxon>Weeksellaceae</taxon>
        <taxon>Chryseobacterium group</taxon>
        <taxon>Chryseobacterium</taxon>
    </lineage>
</organism>
<proteinExistence type="predicted"/>